<feature type="region of interest" description="Disordered" evidence="2">
    <location>
        <begin position="358"/>
        <end position="421"/>
    </location>
</feature>
<evidence type="ECO:0000256" key="1">
    <source>
        <dbReference type="ARBA" id="ARBA00025758"/>
    </source>
</evidence>
<evidence type="ECO:0000256" key="2">
    <source>
        <dbReference type="SAM" id="MobiDB-lite"/>
    </source>
</evidence>
<dbReference type="GO" id="GO:0000387">
    <property type="term" value="P:spliceosomal snRNP assembly"/>
    <property type="evidence" value="ECO:0007669"/>
    <property type="project" value="InterPro"/>
</dbReference>
<accession>A0A176VGG0</accession>
<dbReference type="PANTHER" id="PTHR12794:SF0">
    <property type="entry name" value="GEM-ASSOCIATED PROTEIN 2"/>
    <property type="match status" value="1"/>
</dbReference>
<feature type="compositionally biased region" description="Basic and acidic residues" evidence="2">
    <location>
        <begin position="461"/>
        <end position="470"/>
    </location>
</feature>
<organism evidence="3 4">
    <name type="scientific">Marchantia polymorpha subsp. ruderalis</name>
    <dbReference type="NCBI Taxonomy" id="1480154"/>
    <lineage>
        <taxon>Eukaryota</taxon>
        <taxon>Viridiplantae</taxon>
        <taxon>Streptophyta</taxon>
        <taxon>Embryophyta</taxon>
        <taxon>Marchantiophyta</taxon>
        <taxon>Marchantiopsida</taxon>
        <taxon>Marchantiidae</taxon>
        <taxon>Marchantiales</taxon>
        <taxon>Marchantiaceae</taxon>
        <taxon>Marchantia</taxon>
    </lineage>
</organism>
<dbReference type="Pfam" id="PF04938">
    <property type="entry name" value="SIP1"/>
    <property type="match status" value="1"/>
</dbReference>
<comment type="similarity">
    <text evidence="1">Belongs to the gemin-2 family.</text>
</comment>
<dbReference type="GO" id="GO:0005634">
    <property type="term" value="C:nucleus"/>
    <property type="evidence" value="ECO:0007669"/>
    <property type="project" value="TreeGrafter"/>
</dbReference>
<proteinExistence type="inferred from homology"/>
<evidence type="ECO:0008006" key="5">
    <source>
        <dbReference type="Google" id="ProtNLM"/>
    </source>
</evidence>
<dbReference type="AlphaFoldDB" id="A0A176VGG0"/>
<feature type="region of interest" description="Disordered" evidence="2">
    <location>
        <begin position="527"/>
        <end position="548"/>
    </location>
</feature>
<evidence type="ECO:0000313" key="4">
    <source>
        <dbReference type="Proteomes" id="UP000077202"/>
    </source>
</evidence>
<protein>
    <recommendedName>
        <fullName evidence="5">Gem-associated protein 2</fullName>
    </recommendedName>
</protein>
<evidence type="ECO:0000313" key="3">
    <source>
        <dbReference type="EMBL" id="OAE19677.1"/>
    </source>
</evidence>
<gene>
    <name evidence="3" type="ORF">AXG93_1847s1400</name>
</gene>
<dbReference type="Proteomes" id="UP000077202">
    <property type="component" value="Unassembled WGS sequence"/>
</dbReference>
<keyword evidence="4" id="KW-1185">Reference proteome</keyword>
<dbReference type="PANTHER" id="PTHR12794">
    <property type="entry name" value="GEMIN2"/>
    <property type="match status" value="1"/>
</dbReference>
<sequence>MKSAVEESENLGLQASIEAIVGHSDAGSAAMTTSGVLIDSGQGKGDDHCTAAADPAAVCGEEQELVICETPLVAEASREEVQTSALEAVRDGGELTRYDIDELLELWEVSVLSEATWNRVLTALSPHMDDMFEMQATPNTKFQRRRGKNSERRQRFKAKREAMLSISRNENEDADFHHIHGERTDEGMDDTAELYLQKSGTYQVGKFVHRKGPYKPRHHHTYEDEVVESFQSQAFAVEGEPDFESGPPEDGWEYLRRVIWEAARCPKVVVANIDPEKLVSEQTPYMPIIPAITPCPPDLLPSKEWEQQFLADFTQLRIELSKLHAPLEACSERLPSGTNRDAWEILCFGSVTSSRAEDLEESGSVKGVEEDCGISAGPEGVDGPTEDEVADILHPSSAAAGGVQKSVEGVDSDKPSEQSEEVQASIQLSPQAHFAGEEGPDLTVPSELLQGALRSSSPEAAPKETLHEDSVSSGYGDGSSLKTAQLPTSGELHACDRVSAPIESLRENQILVDDETSSSHNFAAAATPAFETSSSEQEPHEQILSAAAAAAAAEVPTEPSSARALDVDEPSSVVESLAAAAAASSECVDFYDRSCSGVDDHESTDVAGSVDRYSDSLLLETKAAEDEGFEPVDHSFIHGEQLDEEDHRIAAADQTESLAGYEIYTSGNILEESEDELRESILEIEEPVQQLFQRVFGVDEAWKLPLLHTLLRLDPVSRAALLRHHVNWLDGVDCGMPQQRALWLLGLAAVVDTPLNGDTTASVRALLRHCARVRASMQSSSSDDDDGDNQLHMLNALISIAGLFFGQAESHSS</sequence>
<dbReference type="InterPro" id="IPR035426">
    <property type="entry name" value="Gemin2/Brr1"/>
</dbReference>
<dbReference type="EMBL" id="LVLJ01003800">
    <property type="protein sequence ID" value="OAE19677.1"/>
    <property type="molecule type" value="Genomic_DNA"/>
</dbReference>
<dbReference type="GO" id="GO:0032797">
    <property type="term" value="C:SMN complex"/>
    <property type="evidence" value="ECO:0007669"/>
    <property type="project" value="TreeGrafter"/>
</dbReference>
<name>A0A176VGG0_MARPO</name>
<dbReference type="Gene3D" id="1.20.58.1070">
    <property type="match status" value="2"/>
</dbReference>
<comment type="caution">
    <text evidence="3">The sequence shown here is derived from an EMBL/GenBank/DDBJ whole genome shotgun (WGS) entry which is preliminary data.</text>
</comment>
<feature type="region of interest" description="Disordered" evidence="2">
    <location>
        <begin position="454"/>
        <end position="488"/>
    </location>
</feature>
<feature type="compositionally biased region" description="Low complexity" evidence="2">
    <location>
        <begin position="471"/>
        <end position="480"/>
    </location>
</feature>
<reference evidence="3" key="1">
    <citation type="submission" date="2016-03" db="EMBL/GenBank/DDBJ databases">
        <title>Mechanisms controlling the formation of the plant cell surface in tip-growing cells are functionally conserved among land plants.</title>
        <authorList>
            <person name="Honkanen S."/>
            <person name="Jones V.A."/>
            <person name="Morieri G."/>
            <person name="Champion C."/>
            <person name="Hetherington A.J."/>
            <person name="Kelly S."/>
            <person name="Saint-Marcoux D."/>
            <person name="Proust H."/>
            <person name="Prescott H."/>
            <person name="Dolan L."/>
        </authorList>
    </citation>
    <scope>NUCLEOTIDE SEQUENCE [LARGE SCALE GENOMIC DNA]</scope>
    <source>
        <tissue evidence="3">Whole gametophyte</tissue>
    </source>
</reference>